<evidence type="ECO:0000256" key="1">
    <source>
        <dbReference type="ARBA" id="ARBA00008857"/>
    </source>
</evidence>
<proteinExistence type="inferred from homology"/>
<dbReference type="KEGG" id="tum:CBW65_15865"/>
<dbReference type="GO" id="GO:0015074">
    <property type="term" value="P:DNA integration"/>
    <property type="evidence" value="ECO:0007669"/>
    <property type="project" value="UniProtKB-KW"/>
</dbReference>
<gene>
    <name evidence="8" type="ORF">CBW65_15865</name>
</gene>
<organism evidence="8 9">
    <name type="scientific">Tumebacillus avium</name>
    <dbReference type="NCBI Taxonomy" id="1903704"/>
    <lineage>
        <taxon>Bacteria</taxon>
        <taxon>Bacillati</taxon>
        <taxon>Bacillota</taxon>
        <taxon>Bacilli</taxon>
        <taxon>Bacillales</taxon>
        <taxon>Alicyclobacillaceae</taxon>
        <taxon>Tumebacillus</taxon>
    </lineage>
</organism>
<evidence type="ECO:0000256" key="2">
    <source>
        <dbReference type="ARBA" id="ARBA00022908"/>
    </source>
</evidence>
<dbReference type="RefSeq" id="WP_087457666.1">
    <property type="nucleotide sequence ID" value="NZ_CP021434.1"/>
</dbReference>
<dbReference type="GO" id="GO:0003677">
    <property type="term" value="F:DNA binding"/>
    <property type="evidence" value="ECO:0007669"/>
    <property type="project" value="UniProtKB-UniRule"/>
</dbReference>
<dbReference type="Gene3D" id="1.10.443.10">
    <property type="entry name" value="Intergrase catalytic core"/>
    <property type="match status" value="1"/>
</dbReference>
<dbReference type="Pfam" id="PF02899">
    <property type="entry name" value="Phage_int_SAM_1"/>
    <property type="match status" value="1"/>
</dbReference>
<evidence type="ECO:0000313" key="8">
    <source>
        <dbReference type="EMBL" id="ARU62302.1"/>
    </source>
</evidence>
<dbReference type="AlphaFoldDB" id="A0A1Y0INY5"/>
<dbReference type="PANTHER" id="PTHR30349">
    <property type="entry name" value="PHAGE INTEGRASE-RELATED"/>
    <property type="match status" value="1"/>
</dbReference>
<dbReference type="PROSITE" id="PS51898">
    <property type="entry name" value="TYR_RECOMBINASE"/>
    <property type="match status" value="1"/>
</dbReference>
<evidence type="ECO:0000256" key="5">
    <source>
        <dbReference type="PROSITE-ProRule" id="PRU01248"/>
    </source>
</evidence>
<feature type="domain" description="Tyr recombinase" evidence="6">
    <location>
        <begin position="144"/>
        <end position="325"/>
    </location>
</feature>
<evidence type="ECO:0000259" key="7">
    <source>
        <dbReference type="PROSITE" id="PS51900"/>
    </source>
</evidence>
<keyword evidence="3 5" id="KW-0238">DNA-binding</keyword>
<dbReference type="Gene3D" id="1.10.150.130">
    <property type="match status" value="1"/>
</dbReference>
<sequence length="345" mass="40973">MDKRVGKRVKTKRISVVQNLSLDSYFEQFMYAKTAEGRAKRTLEQYRMNYEFYVKYLDLRGVERQVQQMTTELIRGYIVWMLHEKVRFEGHQFVPDSEKRVGLSPVTINTRLKTLRVFFRFLMGENVIENDPTEPIKNVTEDEEEIRILTIEQLRKLLDAPNQRTYSQFRDYVLMNVLLDTFVRINEALSLKVSDIDFELGLINIRGEVAKSRKSRMIPMQKRTANLLHELIEESKEFDSEFVFLANYGECLEASHFRHRLKEYSRRAGLAVRVHPHLFRHTGATMFLEAGGDLRHLQMILGHRDLRMVMRYTHLSKNSLKKQHEQYSPLNEVVAKLQRDRKIMR</sequence>
<dbReference type="GO" id="GO:0006310">
    <property type="term" value="P:DNA recombination"/>
    <property type="evidence" value="ECO:0007669"/>
    <property type="project" value="UniProtKB-KW"/>
</dbReference>
<keyword evidence="9" id="KW-1185">Reference proteome</keyword>
<dbReference type="InterPro" id="IPR004107">
    <property type="entry name" value="Integrase_SAM-like_N"/>
</dbReference>
<accession>A0A1Y0INY5</accession>
<evidence type="ECO:0000313" key="9">
    <source>
        <dbReference type="Proteomes" id="UP000195437"/>
    </source>
</evidence>
<feature type="domain" description="Core-binding (CB)" evidence="7">
    <location>
        <begin position="20"/>
        <end position="123"/>
    </location>
</feature>
<dbReference type="Proteomes" id="UP000195437">
    <property type="component" value="Chromosome"/>
</dbReference>
<dbReference type="InterPro" id="IPR050090">
    <property type="entry name" value="Tyrosine_recombinase_XerCD"/>
</dbReference>
<dbReference type="InterPro" id="IPR044068">
    <property type="entry name" value="CB"/>
</dbReference>
<dbReference type="InterPro" id="IPR002104">
    <property type="entry name" value="Integrase_catalytic"/>
</dbReference>
<dbReference type="OrthoDB" id="107900at2"/>
<evidence type="ECO:0000256" key="4">
    <source>
        <dbReference type="ARBA" id="ARBA00023172"/>
    </source>
</evidence>
<keyword evidence="2" id="KW-0229">DNA integration</keyword>
<reference evidence="9" key="1">
    <citation type="submission" date="2017-05" db="EMBL/GenBank/DDBJ databases">
        <authorList>
            <person name="Sung H."/>
        </authorList>
    </citation>
    <scope>NUCLEOTIDE SEQUENCE [LARGE SCALE GENOMIC DNA]</scope>
    <source>
        <strain evidence="9">AR23208</strain>
    </source>
</reference>
<name>A0A1Y0INY5_9BACL</name>
<dbReference type="Pfam" id="PF00589">
    <property type="entry name" value="Phage_integrase"/>
    <property type="match status" value="1"/>
</dbReference>
<evidence type="ECO:0000259" key="6">
    <source>
        <dbReference type="PROSITE" id="PS51898"/>
    </source>
</evidence>
<dbReference type="EMBL" id="CP021434">
    <property type="protein sequence ID" value="ARU62302.1"/>
    <property type="molecule type" value="Genomic_DNA"/>
</dbReference>
<evidence type="ECO:0000256" key="3">
    <source>
        <dbReference type="ARBA" id="ARBA00023125"/>
    </source>
</evidence>
<dbReference type="InterPro" id="IPR013762">
    <property type="entry name" value="Integrase-like_cat_sf"/>
</dbReference>
<dbReference type="CDD" id="cd00397">
    <property type="entry name" value="DNA_BRE_C"/>
    <property type="match status" value="1"/>
</dbReference>
<comment type="similarity">
    <text evidence="1">Belongs to the 'phage' integrase family.</text>
</comment>
<dbReference type="InterPro" id="IPR011010">
    <property type="entry name" value="DNA_brk_join_enz"/>
</dbReference>
<dbReference type="PANTHER" id="PTHR30349:SF41">
    <property type="entry name" value="INTEGRASE_RECOMBINASE PROTEIN MJ0367-RELATED"/>
    <property type="match status" value="1"/>
</dbReference>
<keyword evidence="4" id="KW-0233">DNA recombination</keyword>
<protein>
    <submittedName>
        <fullName evidence="8">Integrase</fullName>
    </submittedName>
</protein>
<dbReference type="PROSITE" id="PS51900">
    <property type="entry name" value="CB"/>
    <property type="match status" value="1"/>
</dbReference>
<dbReference type="SUPFAM" id="SSF56349">
    <property type="entry name" value="DNA breaking-rejoining enzymes"/>
    <property type="match status" value="1"/>
</dbReference>
<dbReference type="InterPro" id="IPR010998">
    <property type="entry name" value="Integrase_recombinase_N"/>
</dbReference>